<evidence type="ECO:0000256" key="1">
    <source>
        <dbReference type="SAM" id="MobiDB-lite"/>
    </source>
</evidence>
<dbReference type="OrthoDB" id="461196at2"/>
<name>A0A5C5UCL2_9CORY</name>
<feature type="region of interest" description="Disordered" evidence="1">
    <location>
        <begin position="1"/>
        <end position="103"/>
    </location>
</feature>
<comment type="caution">
    <text evidence="3">The sequence shown here is derived from an EMBL/GenBank/DDBJ whole genome shotgun (WGS) entry which is preliminary data.</text>
</comment>
<organism evidence="3 4">
    <name type="scientific">Corynebacterium canis</name>
    <dbReference type="NCBI Taxonomy" id="679663"/>
    <lineage>
        <taxon>Bacteria</taxon>
        <taxon>Bacillati</taxon>
        <taxon>Actinomycetota</taxon>
        <taxon>Actinomycetes</taxon>
        <taxon>Mycobacteriales</taxon>
        <taxon>Corynebacteriaceae</taxon>
        <taxon>Corynebacterium</taxon>
    </lineage>
</organism>
<keyword evidence="4" id="KW-1185">Reference proteome</keyword>
<sequence length="321" mass="34610">MTDMDEYGGFGETGHLESLFDFGEVDTEGFQPEDLMSDDPFQAELPNDIVPEPTDATEFDAPAHDEPVDEGSVDDEQADDEPELELDDPSAEFADPSMMAPEDPIVEEPAAPAEDPALQDDGVYGSSHEWNTDWFFQQTDGYCGPTSAAIIVNEYHDAGITDPEYMVNQAYELGLTQDISQGMYMSDVQTLLESSGVPCENVNSSMADLAQRLEDGYGVIAFVDSGEVWGDAADAGVEDNLPDHFLVVTEIDTNTGMVTLADPGSPTGNGTQMTIEQFENAWADSNYEMIATTTPDPELGAAVSDNQQLAIANVTGSDVIR</sequence>
<reference evidence="3 4" key="1">
    <citation type="submission" date="2019-08" db="EMBL/GenBank/DDBJ databases">
        <authorList>
            <person name="Lei W."/>
        </authorList>
    </citation>
    <scope>NUCLEOTIDE SEQUENCE [LARGE SCALE GENOMIC DNA]</scope>
    <source>
        <strain evidence="3 4">CCUG 58627</strain>
    </source>
</reference>
<dbReference type="InterPro" id="IPR039564">
    <property type="entry name" value="Peptidase_C39-like"/>
</dbReference>
<proteinExistence type="predicted"/>
<protein>
    <recommendedName>
        <fullName evidence="2">Peptidase C39-like domain-containing protein</fullName>
    </recommendedName>
</protein>
<evidence type="ECO:0000313" key="3">
    <source>
        <dbReference type="EMBL" id="TWT24171.1"/>
    </source>
</evidence>
<feature type="compositionally biased region" description="Acidic residues" evidence="1">
    <location>
        <begin position="67"/>
        <end position="90"/>
    </location>
</feature>
<dbReference type="Proteomes" id="UP000320791">
    <property type="component" value="Unassembled WGS sequence"/>
</dbReference>
<evidence type="ECO:0000313" key="4">
    <source>
        <dbReference type="Proteomes" id="UP000320791"/>
    </source>
</evidence>
<gene>
    <name evidence="3" type="ORF">FRX94_08950</name>
</gene>
<accession>A0A5C5UCL2</accession>
<dbReference type="AlphaFoldDB" id="A0A5C5UCL2"/>
<dbReference type="Gene3D" id="3.90.70.10">
    <property type="entry name" value="Cysteine proteinases"/>
    <property type="match status" value="1"/>
</dbReference>
<dbReference type="EMBL" id="VOHM01000019">
    <property type="protein sequence ID" value="TWT24171.1"/>
    <property type="molecule type" value="Genomic_DNA"/>
</dbReference>
<evidence type="ECO:0000259" key="2">
    <source>
        <dbReference type="Pfam" id="PF13529"/>
    </source>
</evidence>
<dbReference type="Pfam" id="PF13529">
    <property type="entry name" value="Peptidase_C39_2"/>
    <property type="match status" value="1"/>
</dbReference>
<feature type="domain" description="Peptidase C39-like" evidence="2">
    <location>
        <begin position="134"/>
        <end position="263"/>
    </location>
</feature>
<dbReference type="RefSeq" id="WP_146324782.1">
    <property type="nucleotide sequence ID" value="NZ_BAABLR010000022.1"/>
</dbReference>